<dbReference type="NCBIfam" id="TIGR04131">
    <property type="entry name" value="Bac_Flav_CTERM"/>
    <property type="match status" value="1"/>
</dbReference>
<reference evidence="2 3" key="1">
    <citation type="submission" date="2018-12" db="EMBL/GenBank/DDBJ databases">
        <title>The Draft Genome Sequence of the Soil Bacterium Pedobacter tournemirensis R1.</title>
        <authorList>
            <person name="He J."/>
        </authorList>
    </citation>
    <scope>NUCLEOTIDE SEQUENCE [LARGE SCALE GENOMIC DNA]</scope>
    <source>
        <strain evidence="2 3">R1</strain>
    </source>
</reference>
<feature type="signal peptide" evidence="1">
    <location>
        <begin position="1"/>
        <end position="20"/>
    </location>
</feature>
<dbReference type="Pfam" id="PF13585">
    <property type="entry name" value="CHU_C"/>
    <property type="match status" value="1"/>
</dbReference>
<dbReference type="InterPro" id="IPR026341">
    <property type="entry name" value="T9SS_type_B"/>
</dbReference>
<accession>A0A4Q0MH32</accession>
<feature type="chain" id="PRO_5020429831" evidence="1">
    <location>
        <begin position="21"/>
        <end position="1128"/>
    </location>
</feature>
<evidence type="ECO:0000256" key="1">
    <source>
        <dbReference type="SAM" id="SignalP"/>
    </source>
</evidence>
<evidence type="ECO:0000313" key="2">
    <source>
        <dbReference type="EMBL" id="RXF72286.1"/>
    </source>
</evidence>
<organism evidence="2 3">
    <name type="scientific">Arcticibacter tournemirensis</name>
    <dbReference type="NCBI Taxonomy" id="699437"/>
    <lineage>
        <taxon>Bacteria</taxon>
        <taxon>Pseudomonadati</taxon>
        <taxon>Bacteroidota</taxon>
        <taxon>Sphingobacteriia</taxon>
        <taxon>Sphingobacteriales</taxon>
        <taxon>Sphingobacteriaceae</taxon>
        <taxon>Arcticibacter</taxon>
    </lineage>
</organism>
<dbReference type="Proteomes" id="UP000290848">
    <property type="component" value="Unassembled WGS sequence"/>
</dbReference>
<comment type="caution">
    <text evidence="2">The sequence shown here is derived from an EMBL/GenBank/DDBJ whole genome shotgun (WGS) entry which is preliminary data.</text>
</comment>
<dbReference type="AlphaFoldDB" id="A0A4Q0MH32"/>
<gene>
    <name evidence="2" type="ORF">EKH83_00740</name>
</gene>
<dbReference type="EMBL" id="RXOC01000001">
    <property type="protein sequence ID" value="RXF72286.1"/>
    <property type="molecule type" value="Genomic_DNA"/>
</dbReference>
<dbReference type="RefSeq" id="WP_128767471.1">
    <property type="nucleotide sequence ID" value="NZ_RXOC01000001.1"/>
</dbReference>
<keyword evidence="1" id="KW-0732">Signal</keyword>
<name>A0A4Q0MH32_9SPHI</name>
<proteinExistence type="predicted"/>
<protein>
    <submittedName>
        <fullName evidence="2">Gliding motility-associated C-terminal domain-containing protein</fullName>
    </submittedName>
</protein>
<sequence>MRIGSLLFFILFCFYQSAIADTFLVTTNDDAGAGSLREAITKAAANGIIVKDFIYFNLPGNTATDRMISIKSNLPRLSSNLVIDASTQPGDPLGGSTAKITIKPGADFISASSIAAVFYISRSADIEIYGFHIADFTYIKSSTYTGSAIGTAVFVINSDNITIGAPGRGNVFTRNEFAINVSTSDSELFYQPLCKNIKIRSNWIGLDPSGNESDCQIGVSVSAEGCEIGGETKSEGNIWGGYFVSALSLGGTSLLVSNNKFGFVISGGITVPKSIMKILIGANGLSFKDNVASHFRVELSSSKNFQINGNTETLIGLQVINSFLLTFCEDGKFGTDQDEEKNTLVNSSAAITTHYCKNIEMGKNSIICSDIAYNPQNSVDKLPQIHVLVNTDTEYSGTATPNSEVYIYNDNTSCETCSPADFFAKIRTNASGDWKITGDFREKRLVANSTLIGNSSEYTQPLIGFEKYSHSDIHINPVCGENNGSIKLLNLMHVLKVEWFNDQNQKVGEGSEIKNLGPGTYYAKASNGNCYTRSQNIKLENSVPIIHDQLLQIIRPSCGLNNGSIKGLIGANTVYDVLETKWIDKSNTVITTGTSDLNNVPPGEYTFIVTNSGGCSTSYGPIVLANQSGPSIDQTGLAITGSYCDASTGSIENIKVAGTGTITYIWRNADGVTVGMQNDLQNVPAGQYTLEVSDDSSCPALQSQPIIVNEINGIEINNTNVVIQKASCNGANGRISGLLVTGATNYKWLDSDNNQVGTTLELRQVPPGKYRLVASNSSCKEESEEFTVGQLTSGNTYTLASRTTNTTCNQNNGILVVSSVSGQPTAFRWQNSAGITIGNSAILENVPAGDYFLYITNELGCEYFYQQYSIKNTETATINCTEELVTNDKCGLSLGRIIAPSLVGGVPPYYYSWTDHNGHEISRKSVLENVVSGTYQLIIGDEVACARRSFTYTVFDDSDVTEAPHISDISICAPGNATIMVTQPSPGIYTLYDENGTQLDQNETGMFRVNIKNSGNYLITRRKGHCESNPTPVKITIQNEGIADIGNTFSPNGDNVNDVWNIPGITNYPNATISIFNRYGNKVFGCTGYEKPFDGTFNGSALPTGIYYYIIDLKRGCDILTGSLSLIR</sequence>
<evidence type="ECO:0000313" key="3">
    <source>
        <dbReference type="Proteomes" id="UP000290848"/>
    </source>
</evidence>